<dbReference type="GO" id="GO:0016298">
    <property type="term" value="F:lipase activity"/>
    <property type="evidence" value="ECO:0007669"/>
    <property type="project" value="TreeGrafter"/>
</dbReference>
<evidence type="ECO:0000256" key="8">
    <source>
        <dbReference type="ARBA" id="ARBA00022837"/>
    </source>
</evidence>
<evidence type="ECO:0000256" key="2">
    <source>
        <dbReference type="ARBA" id="ARBA00004651"/>
    </source>
</evidence>
<keyword evidence="4" id="KW-0597">Phosphoprotein</keyword>
<dbReference type="CDD" id="cd00519">
    <property type="entry name" value="Lipase_3"/>
    <property type="match status" value="1"/>
</dbReference>
<evidence type="ECO:0000256" key="3">
    <source>
        <dbReference type="ARBA" id="ARBA00022475"/>
    </source>
</evidence>
<dbReference type="EC" id="3.1.1.116" evidence="14"/>
<evidence type="ECO:0000256" key="6">
    <source>
        <dbReference type="ARBA" id="ARBA00022723"/>
    </source>
</evidence>
<keyword evidence="5" id="KW-0812">Transmembrane</keyword>
<reference evidence="16 17" key="1">
    <citation type="submission" date="2020-04" db="EMBL/GenBank/DDBJ databases">
        <title>Perkinsus chesapeaki whole genome sequence.</title>
        <authorList>
            <person name="Bogema D.R."/>
        </authorList>
    </citation>
    <scope>NUCLEOTIDE SEQUENCE [LARGE SCALE GENOMIC DNA]</scope>
    <source>
        <strain evidence="16">ATCC PRA-425</strain>
    </source>
</reference>
<keyword evidence="8" id="KW-0106">Calcium</keyword>
<evidence type="ECO:0000259" key="15">
    <source>
        <dbReference type="Pfam" id="PF01764"/>
    </source>
</evidence>
<evidence type="ECO:0000313" key="16">
    <source>
        <dbReference type="EMBL" id="KAF4652525.1"/>
    </source>
</evidence>
<accession>A0A7J6KYU4</accession>
<dbReference type="InterPro" id="IPR052214">
    <property type="entry name" value="DAG_Lipase-Related"/>
</dbReference>
<evidence type="ECO:0000256" key="12">
    <source>
        <dbReference type="ARBA" id="ARBA00023136"/>
    </source>
</evidence>
<keyword evidence="17" id="KW-1185">Reference proteome</keyword>
<comment type="cofactor">
    <cofactor evidence="1">
        <name>Ca(2+)</name>
        <dbReference type="ChEBI" id="CHEBI:29108"/>
    </cofactor>
</comment>
<proteinExistence type="predicted"/>
<name>A0A7J6KYU4_PERCH</name>
<dbReference type="AlphaFoldDB" id="A0A7J6KYU4"/>
<evidence type="ECO:0000313" key="17">
    <source>
        <dbReference type="Proteomes" id="UP000591131"/>
    </source>
</evidence>
<dbReference type="InterPro" id="IPR002921">
    <property type="entry name" value="Fungal_lipase-type"/>
</dbReference>
<dbReference type="Pfam" id="PF01764">
    <property type="entry name" value="Lipase_3"/>
    <property type="match status" value="1"/>
</dbReference>
<dbReference type="GO" id="GO:0005886">
    <property type="term" value="C:plasma membrane"/>
    <property type="evidence" value="ECO:0007669"/>
    <property type="project" value="UniProtKB-SubCell"/>
</dbReference>
<dbReference type="Gene3D" id="3.40.50.1820">
    <property type="entry name" value="alpha/beta hydrolase"/>
    <property type="match status" value="1"/>
</dbReference>
<comment type="caution">
    <text evidence="16">The sequence shown here is derived from an EMBL/GenBank/DDBJ whole genome shotgun (WGS) entry which is preliminary data.</text>
</comment>
<keyword evidence="7" id="KW-0378">Hydrolase</keyword>
<sequence>MLLFEVSSHLACATVALSRVYSRRVTYCEEQQQQQQVREEAEENSSSNTPSDRLKKIANDLETESLRLSDRAAELKQEAFDLAAQESDITSHKDKILHAAEEVGNRVSETVDQAVTVAESAKRAAEAARVAADSVTSAARAQWDEFGATARAAVANAKLKAAQAKERQREAQVNIDMVQSVWRRIGDYGKEDKGPQQVMYEFVNMCRSRPSNTPDWSPNKFGRKLVDINPSATLSTLALAEAAYECDAISKEPMSREEYDKLSDKSERSIFSICPDIDEVLFMSPEGGFEGTDPLKPRFFVARRNDGVVVLSIRGTATVADAITDMLCDDVEVYTGDESSKSNNLRVHRGIGAGAVWVAKTAMPYIREGLSRAGSRGRLLITGHSLGGGVALVTGLLMASQLSPRVWVQSIAFAPPPVLSDTLEGFRGLGSSTIVPWNLRLISYVNDGDIIARTCMHSLEYLVAGWRVNNNTSHTVQESVPLVIPGKVYIIGMDHLHPNKAILTNGMDPTFGETSLVDFFCEIARSNRPMVPKAGFAHLIESYKKALLGEYADE</sequence>
<comment type="subcellular location">
    <subcellularLocation>
        <location evidence="2">Cell membrane</location>
        <topology evidence="2">Multi-pass membrane protein</topology>
    </subcellularLocation>
</comment>
<dbReference type="InterPro" id="IPR029058">
    <property type="entry name" value="AB_hydrolase_fold"/>
</dbReference>
<keyword evidence="12" id="KW-0472">Membrane</keyword>
<organism evidence="16 17">
    <name type="scientific">Perkinsus chesapeaki</name>
    <name type="common">Clam parasite</name>
    <name type="synonym">Perkinsus andrewsi</name>
    <dbReference type="NCBI Taxonomy" id="330153"/>
    <lineage>
        <taxon>Eukaryota</taxon>
        <taxon>Sar</taxon>
        <taxon>Alveolata</taxon>
        <taxon>Perkinsozoa</taxon>
        <taxon>Perkinsea</taxon>
        <taxon>Perkinsida</taxon>
        <taxon>Perkinsidae</taxon>
        <taxon>Perkinsus</taxon>
    </lineage>
</organism>
<evidence type="ECO:0000256" key="9">
    <source>
        <dbReference type="ARBA" id="ARBA00022963"/>
    </source>
</evidence>
<evidence type="ECO:0000256" key="5">
    <source>
        <dbReference type="ARBA" id="ARBA00022692"/>
    </source>
</evidence>
<keyword evidence="11" id="KW-0443">Lipid metabolism</keyword>
<feature type="domain" description="Fungal lipase-type" evidence="15">
    <location>
        <begin position="310"/>
        <end position="454"/>
    </location>
</feature>
<dbReference type="EMBL" id="JAAPAO010000914">
    <property type="protein sequence ID" value="KAF4652525.1"/>
    <property type="molecule type" value="Genomic_DNA"/>
</dbReference>
<protein>
    <recommendedName>
        <fullName evidence="14">sn-1-specific diacylglycerol lipase</fullName>
        <ecNumber evidence="14">3.1.1.116</ecNumber>
    </recommendedName>
</protein>
<dbReference type="OrthoDB" id="436846at2759"/>
<evidence type="ECO:0000256" key="1">
    <source>
        <dbReference type="ARBA" id="ARBA00001913"/>
    </source>
</evidence>
<gene>
    <name evidence="16" type="ORF">FOL47_011039</name>
</gene>
<keyword evidence="3" id="KW-1003">Cell membrane</keyword>
<dbReference type="SUPFAM" id="SSF53474">
    <property type="entry name" value="alpha/beta-Hydrolases"/>
    <property type="match status" value="1"/>
</dbReference>
<keyword evidence="6" id="KW-0479">Metal-binding</keyword>
<evidence type="ECO:0000256" key="7">
    <source>
        <dbReference type="ARBA" id="ARBA00022801"/>
    </source>
</evidence>
<dbReference type="PANTHER" id="PTHR45792">
    <property type="entry name" value="DIACYLGLYCEROL LIPASE HOMOLOG-RELATED"/>
    <property type="match status" value="1"/>
</dbReference>
<keyword evidence="10" id="KW-1133">Transmembrane helix</keyword>
<keyword evidence="9" id="KW-0442">Lipid degradation</keyword>
<evidence type="ECO:0000256" key="11">
    <source>
        <dbReference type="ARBA" id="ARBA00023098"/>
    </source>
</evidence>
<evidence type="ECO:0000256" key="4">
    <source>
        <dbReference type="ARBA" id="ARBA00022553"/>
    </source>
</evidence>
<evidence type="ECO:0000256" key="14">
    <source>
        <dbReference type="ARBA" id="ARBA00026104"/>
    </source>
</evidence>
<evidence type="ECO:0000256" key="13">
    <source>
        <dbReference type="ARBA" id="ARBA00024531"/>
    </source>
</evidence>
<comment type="catalytic activity">
    <reaction evidence="13">
        <text>a 1,2-diacyl-sn-glycerol + H2O = a 2-acylglycerol + a fatty acid + H(+)</text>
        <dbReference type="Rhea" id="RHEA:33275"/>
        <dbReference type="ChEBI" id="CHEBI:15377"/>
        <dbReference type="ChEBI" id="CHEBI:15378"/>
        <dbReference type="ChEBI" id="CHEBI:17389"/>
        <dbReference type="ChEBI" id="CHEBI:17815"/>
        <dbReference type="ChEBI" id="CHEBI:28868"/>
        <dbReference type="EC" id="3.1.1.116"/>
    </reaction>
    <physiologicalReaction direction="left-to-right" evidence="13">
        <dbReference type="Rhea" id="RHEA:33276"/>
    </physiologicalReaction>
</comment>
<dbReference type="GO" id="GO:0046872">
    <property type="term" value="F:metal ion binding"/>
    <property type="evidence" value="ECO:0007669"/>
    <property type="project" value="UniProtKB-KW"/>
</dbReference>
<dbReference type="Proteomes" id="UP000591131">
    <property type="component" value="Unassembled WGS sequence"/>
</dbReference>
<evidence type="ECO:0000256" key="10">
    <source>
        <dbReference type="ARBA" id="ARBA00022989"/>
    </source>
</evidence>
<dbReference type="GO" id="GO:0016042">
    <property type="term" value="P:lipid catabolic process"/>
    <property type="evidence" value="ECO:0007669"/>
    <property type="project" value="UniProtKB-KW"/>
</dbReference>
<dbReference type="PANTHER" id="PTHR45792:SF8">
    <property type="entry name" value="DIACYLGLYCEROL LIPASE-ALPHA"/>
    <property type="match status" value="1"/>
</dbReference>